<dbReference type="SMART" id="SM00192">
    <property type="entry name" value="LDLa"/>
    <property type="match status" value="2"/>
</dbReference>
<evidence type="ECO:0000313" key="11">
    <source>
        <dbReference type="EMBL" id="CAD5216480.1"/>
    </source>
</evidence>
<dbReference type="PROSITE" id="PS01209">
    <property type="entry name" value="LDLRA_1"/>
    <property type="match status" value="2"/>
</dbReference>
<keyword evidence="5" id="KW-0472">Membrane</keyword>
<evidence type="ECO:0000313" key="14">
    <source>
        <dbReference type="WBParaSite" id="BXY_1746000.1"/>
    </source>
</evidence>
<keyword evidence="7" id="KW-0675">Receptor</keyword>
<evidence type="ECO:0000256" key="8">
    <source>
        <dbReference type="ARBA" id="ARBA00023180"/>
    </source>
</evidence>
<evidence type="ECO:0000256" key="5">
    <source>
        <dbReference type="ARBA" id="ARBA00023136"/>
    </source>
</evidence>
<dbReference type="InterPro" id="IPR002172">
    <property type="entry name" value="LDrepeatLR_classA_rpt"/>
</dbReference>
<dbReference type="Proteomes" id="UP000659654">
    <property type="component" value="Unassembled WGS sequence"/>
</dbReference>
<dbReference type="SMR" id="A0A1I7SWM9"/>
<evidence type="ECO:0000256" key="2">
    <source>
        <dbReference type="ARBA" id="ARBA00022692"/>
    </source>
</evidence>
<dbReference type="Proteomes" id="UP000095284">
    <property type="component" value="Unplaced"/>
</dbReference>
<evidence type="ECO:0000256" key="9">
    <source>
        <dbReference type="PROSITE-ProRule" id="PRU00124"/>
    </source>
</evidence>
<dbReference type="EMBL" id="CAJFDI010000002">
    <property type="protein sequence ID" value="CAD5216480.1"/>
    <property type="molecule type" value="Genomic_DNA"/>
</dbReference>
<dbReference type="EMBL" id="CAJFCV020000002">
    <property type="protein sequence ID" value="CAG9099684.1"/>
    <property type="molecule type" value="Genomic_DNA"/>
</dbReference>
<evidence type="ECO:0000256" key="1">
    <source>
        <dbReference type="ARBA" id="ARBA00004167"/>
    </source>
</evidence>
<comment type="caution">
    <text evidence="9">Lacks conserved residue(s) required for the propagation of feature annotation.</text>
</comment>
<protein>
    <submittedName>
        <fullName evidence="11">(pine wood nematode) hypothetical protein</fullName>
    </submittedName>
</protein>
<gene>
    <name evidence="11" type="ORF">BXYJ_LOCUS4552</name>
</gene>
<evidence type="ECO:0000313" key="13">
    <source>
        <dbReference type="Proteomes" id="UP000659654"/>
    </source>
</evidence>
<organism evidence="12 14">
    <name type="scientific">Bursaphelenchus xylophilus</name>
    <name type="common">Pinewood nematode worm</name>
    <name type="synonym">Aphelenchoides xylophilus</name>
    <dbReference type="NCBI Taxonomy" id="6326"/>
    <lineage>
        <taxon>Eukaryota</taxon>
        <taxon>Metazoa</taxon>
        <taxon>Ecdysozoa</taxon>
        <taxon>Nematoda</taxon>
        <taxon>Chromadorea</taxon>
        <taxon>Rhabditida</taxon>
        <taxon>Tylenchina</taxon>
        <taxon>Tylenchomorpha</taxon>
        <taxon>Aphelenchoidea</taxon>
        <taxon>Aphelenchoididae</taxon>
        <taxon>Bursaphelenchus</taxon>
    </lineage>
</organism>
<comment type="subcellular location">
    <subcellularLocation>
        <location evidence="1">Membrane</location>
        <topology evidence="1">Single-pass membrane protein</topology>
    </subcellularLocation>
</comment>
<dbReference type="SUPFAM" id="SSF57424">
    <property type="entry name" value="LDL receptor-like module"/>
    <property type="match status" value="2"/>
</dbReference>
<evidence type="ECO:0000256" key="10">
    <source>
        <dbReference type="SAM" id="SignalP"/>
    </source>
</evidence>
<dbReference type="AlphaFoldDB" id="A0A1I7SWM9"/>
<dbReference type="WBParaSite" id="BXY_1746000.1">
    <property type="protein sequence ID" value="BXY_1746000.1"/>
    <property type="gene ID" value="BXY_1746000"/>
</dbReference>
<dbReference type="PRINTS" id="PR00261">
    <property type="entry name" value="LDLRECEPTOR"/>
</dbReference>
<dbReference type="InterPro" id="IPR023415">
    <property type="entry name" value="LDLR_class-A_CS"/>
</dbReference>
<dbReference type="PROSITE" id="PS50068">
    <property type="entry name" value="LDLRA_2"/>
    <property type="match status" value="2"/>
</dbReference>
<feature type="signal peptide" evidence="10">
    <location>
        <begin position="1"/>
        <end position="22"/>
    </location>
</feature>
<reference evidence="11" key="2">
    <citation type="submission" date="2020-09" db="EMBL/GenBank/DDBJ databases">
        <authorList>
            <person name="Kikuchi T."/>
        </authorList>
    </citation>
    <scope>NUCLEOTIDE SEQUENCE</scope>
    <source>
        <strain evidence="11">Ka4C1</strain>
    </source>
</reference>
<accession>A0A1I7SWM9</accession>
<dbReference type="Proteomes" id="UP000582659">
    <property type="component" value="Unassembled WGS sequence"/>
</dbReference>
<dbReference type="Pfam" id="PF00057">
    <property type="entry name" value="Ldl_recept_a"/>
    <property type="match status" value="2"/>
</dbReference>
<keyword evidence="13" id="KW-1185">Reference proteome</keyword>
<dbReference type="InterPro" id="IPR051221">
    <property type="entry name" value="LDLR-related"/>
</dbReference>
<name>A0A1I7SWM9_BURXY</name>
<keyword evidence="4" id="KW-1133">Transmembrane helix</keyword>
<dbReference type="Gene3D" id="2.40.128.620">
    <property type="match status" value="1"/>
</dbReference>
<dbReference type="GO" id="GO:0043235">
    <property type="term" value="C:receptor complex"/>
    <property type="evidence" value="ECO:0007669"/>
    <property type="project" value="TreeGrafter"/>
</dbReference>
<reference evidence="14" key="1">
    <citation type="submission" date="2016-11" db="UniProtKB">
        <authorList>
            <consortium name="WormBaseParasite"/>
        </authorList>
    </citation>
    <scope>IDENTIFICATION</scope>
</reference>
<evidence type="ECO:0000313" key="12">
    <source>
        <dbReference type="Proteomes" id="UP000095284"/>
    </source>
</evidence>
<feature type="chain" id="PRO_5036308836" evidence="10">
    <location>
        <begin position="23"/>
        <end position="137"/>
    </location>
</feature>
<keyword evidence="2" id="KW-0812">Transmembrane</keyword>
<dbReference type="OrthoDB" id="5840078at2759"/>
<evidence type="ECO:0000256" key="4">
    <source>
        <dbReference type="ARBA" id="ARBA00022989"/>
    </source>
</evidence>
<dbReference type="Gene3D" id="4.10.400.10">
    <property type="entry name" value="Low-density Lipoprotein Receptor"/>
    <property type="match status" value="1"/>
</dbReference>
<keyword evidence="6" id="KW-1015">Disulfide bond</keyword>
<keyword evidence="8" id="KW-0325">Glycoprotein</keyword>
<evidence type="ECO:0000256" key="6">
    <source>
        <dbReference type="ARBA" id="ARBA00023157"/>
    </source>
</evidence>
<dbReference type="GO" id="GO:0005886">
    <property type="term" value="C:plasma membrane"/>
    <property type="evidence" value="ECO:0007669"/>
    <property type="project" value="TreeGrafter"/>
</dbReference>
<dbReference type="PANTHER" id="PTHR22722">
    <property type="entry name" value="LOW-DENSITY LIPOPROTEIN RECEPTOR-RELATED PROTEIN 2-RELATED"/>
    <property type="match status" value="1"/>
</dbReference>
<evidence type="ECO:0000256" key="3">
    <source>
        <dbReference type="ARBA" id="ARBA00022737"/>
    </source>
</evidence>
<sequence length="137" mass="15902">MSQMIRQILFFYLLRLKSDIFSENVTGNVTNSDCNEEWGVLCADGLQCIQKTYMCDGKRDCKDWSDESKAYCIGENEKDMDLVRSMDSCEDHWFSCRDARFCLHPLLVCDGIRQCKDGSDEAAHCFYLNFIRFNATN</sequence>
<dbReference type="InterPro" id="IPR036055">
    <property type="entry name" value="LDL_receptor-like_sf"/>
</dbReference>
<proteinExistence type="predicted"/>
<evidence type="ECO:0000256" key="7">
    <source>
        <dbReference type="ARBA" id="ARBA00023170"/>
    </source>
</evidence>
<dbReference type="CDD" id="cd00112">
    <property type="entry name" value="LDLa"/>
    <property type="match status" value="2"/>
</dbReference>
<keyword evidence="10" id="KW-0732">Signal</keyword>
<keyword evidence="3" id="KW-0677">Repeat</keyword>